<dbReference type="Gene3D" id="3.40.190.10">
    <property type="entry name" value="Periplasmic binding protein-like II"/>
    <property type="match status" value="2"/>
</dbReference>
<dbReference type="GO" id="GO:0030288">
    <property type="term" value="C:outer membrane-bounded periplasmic space"/>
    <property type="evidence" value="ECO:0007669"/>
    <property type="project" value="TreeGrafter"/>
</dbReference>
<protein>
    <submittedName>
        <fullName evidence="3">Iron ABC transporter substrate-binding protein</fullName>
    </submittedName>
</protein>
<evidence type="ECO:0000313" key="3">
    <source>
        <dbReference type="EMBL" id="PKR59453.1"/>
    </source>
</evidence>
<feature type="chain" id="PRO_5014826879" evidence="2">
    <location>
        <begin position="25"/>
        <end position="374"/>
    </location>
</feature>
<evidence type="ECO:0000256" key="1">
    <source>
        <dbReference type="ARBA" id="ARBA00022729"/>
    </source>
</evidence>
<dbReference type="Proteomes" id="UP000233332">
    <property type="component" value="Unassembled WGS sequence"/>
</dbReference>
<dbReference type="EMBL" id="NXGX01000002">
    <property type="protein sequence ID" value="PKR59453.1"/>
    <property type="molecule type" value="Genomic_DNA"/>
</dbReference>
<keyword evidence="4" id="KW-1185">Reference proteome</keyword>
<keyword evidence="1 2" id="KW-0732">Signal</keyword>
<feature type="signal peptide" evidence="2">
    <location>
        <begin position="1"/>
        <end position="24"/>
    </location>
</feature>
<dbReference type="AlphaFoldDB" id="A0A2N3L9A3"/>
<dbReference type="SUPFAM" id="SSF53850">
    <property type="entry name" value="Periplasmic binding protein-like II"/>
    <property type="match status" value="1"/>
</dbReference>
<evidence type="ECO:0000256" key="2">
    <source>
        <dbReference type="SAM" id="SignalP"/>
    </source>
</evidence>
<dbReference type="PANTHER" id="PTHR30006:SF25">
    <property type="entry name" value="PHOSPHOGLYCERATE TRANSPORT REGULATORY PROTEIN PGTC"/>
    <property type="match status" value="1"/>
</dbReference>
<evidence type="ECO:0000313" key="4">
    <source>
        <dbReference type="Proteomes" id="UP000233332"/>
    </source>
</evidence>
<dbReference type="Pfam" id="PF13531">
    <property type="entry name" value="SBP_bac_11"/>
    <property type="match status" value="1"/>
</dbReference>
<organism evidence="3 4">
    <name type="scientific">Thalassospira lohafexi</name>
    <dbReference type="NCBI Taxonomy" id="744227"/>
    <lineage>
        <taxon>Bacteria</taxon>
        <taxon>Pseudomonadati</taxon>
        <taxon>Pseudomonadota</taxon>
        <taxon>Alphaproteobacteria</taxon>
        <taxon>Rhodospirillales</taxon>
        <taxon>Thalassospiraceae</taxon>
        <taxon>Thalassospira</taxon>
    </lineage>
</organism>
<dbReference type="PANTHER" id="PTHR30006">
    <property type="entry name" value="THIAMINE-BINDING PERIPLASMIC PROTEIN-RELATED"/>
    <property type="match status" value="1"/>
</dbReference>
<dbReference type="RefSeq" id="WP_101300483.1">
    <property type="nucleotide sequence ID" value="NZ_NXGX01000002.1"/>
</dbReference>
<sequence>MTLGRSCIRLCVIAVAMQASSAFAEVFQFPALHASQPADPEQALLTDYNQVAVIYGSADIGAFSPAIEAFQQNNPQVGIEYHQLQTLEMYDMTIKERASGAANADLIISSSMDLQMKLANDGYAIAHQSTQTDALPNWARWRNEAFAVTQEPAVIAYNREFFRENELEPPRTREAFLELLRANDDLLSEKVTTYDIERSGVGFLFLARDERFFPGIWDFIRQLGQSKVKLYSNTSPMLEKIADGQVVLGYNLLGSYAETFSHRTPNLGVILPDDFIVVYSRIAIIPRGARNPNLGARFLDYMLSIEGQTVLQDAGNFNPVRADVPQSPFSSLIFDRYGERVRSFPVGPGLLVYLDQAKRQRFIRRWQDALLNRR</sequence>
<comment type="caution">
    <text evidence="3">The sequence shown here is derived from an EMBL/GenBank/DDBJ whole genome shotgun (WGS) entry which is preliminary data.</text>
</comment>
<gene>
    <name evidence="3" type="ORF">COO92_05310</name>
</gene>
<accession>A0A2N3L9A3</accession>
<reference evidence="3 4" key="1">
    <citation type="submission" date="2017-09" db="EMBL/GenBank/DDBJ databases">
        <title>Biodiversity and function of Thalassospira species in the particle-attached aromatic-hydrocarbon-degrading consortia from the surface seawater of the China South Sea.</title>
        <authorList>
            <person name="Dong C."/>
            <person name="Lai Q."/>
            <person name="Shao Z."/>
        </authorList>
    </citation>
    <scope>NUCLEOTIDE SEQUENCE [LARGE SCALE GENOMIC DNA]</scope>
    <source>
        <strain evidence="3 4">139Z-12</strain>
    </source>
</reference>
<proteinExistence type="predicted"/>
<name>A0A2N3L9A3_9PROT</name>